<feature type="compositionally biased region" description="Polar residues" evidence="3">
    <location>
        <begin position="839"/>
        <end position="848"/>
    </location>
</feature>
<feature type="compositionally biased region" description="Basic and acidic residues" evidence="3">
    <location>
        <begin position="346"/>
        <end position="355"/>
    </location>
</feature>
<dbReference type="FunFam" id="1.20.1260.60:FF:000003">
    <property type="entry name" value="IST1-like protein isoform A"/>
    <property type="match status" value="1"/>
</dbReference>
<feature type="compositionally biased region" description="Low complexity" evidence="3">
    <location>
        <begin position="252"/>
        <end position="266"/>
    </location>
</feature>
<feature type="compositionally biased region" description="Low complexity" evidence="3">
    <location>
        <begin position="300"/>
        <end position="327"/>
    </location>
</feature>
<evidence type="ECO:0000313" key="4">
    <source>
        <dbReference type="EMBL" id="ONK69994.1"/>
    </source>
</evidence>
<feature type="compositionally biased region" description="Polar residues" evidence="3">
    <location>
        <begin position="276"/>
        <end position="292"/>
    </location>
</feature>
<feature type="region of interest" description="Disordered" evidence="3">
    <location>
        <begin position="505"/>
        <end position="528"/>
    </location>
</feature>
<evidence type="ECO:0000256" key="1">
    <source>
        <dbReference type="ARBA" id="ARBA00005536"/>
    </source>
</evidence>
<feature type="region of interest" description="Disordered" evidence="3">
    <location>
        <begin position="598"/>
        <end position="1139"/>
    </location>
</feature>
<dbReference type="Gene3D" id="1.20.1260.60">
    <property type="entry name" value="Vacuolar protein sorting-associated protein Ist1"/>
    <property type="match status" value="1"/>
</dbReference>
<evidence type="ECO:0000256" key="2">
    <source>
        <dbReference type="SAM" id="Coils"/>
    </source>
</evidence>
<comment type="similarity">
    <text evidence="1">Belongs to the IST1 family.</text>
</comment>
<evidence type="ECO:0008006" key="6">
    <source>
        <dbReference type="Google" id="ProtNLM"/>
    </source>
</evidence>
<dbReference type="OMA" id="IQIYCEL"/>
<feature type="compositionally biased region" description="Basic and acidic residues" evidence="3">
    <location>
        <begin position="505"/>
        <end position="524"/>
    </location>
</feature>
<dbReference type="PANTHER" id="PTHR12161:SF13">
    <property type="entry name" value="REGULATOR OF VPS4 ACTIVITY IN THE MVB PATHWAY PROTEIN"/>
    <property type="match status" value="1"/>
</dbReference>
<feature type="compositionally biased region" description="Polar residues" evidence="3">
    <location>
        <begin position="1034"/>
        <end position="1096"/>
    </location>
</feature>
<feature type="compositionally biased region" description="Low complexity" evidence="3">
    <location>
        <begin position="334"/>
        <end position="345"/>
    </location>
</feature>
<feature type="compositionally biased region" description="Basic and acidic residues" evidence="3">
    <location>
        <begin position="598"/>
        <end position="609"/>
    </location>
</feature>
<dbReference type="AlphaFoldDB" id="A0A5P1EVX7"/>
<reference evidence="5" key="1">
    <citation type="journal article" date="2017" name="Nat. Commun.">
        <title>The asparagus genome sheds light on the origin and evolution of a young Y chromosome.</title>
        <authorList>
            <person name="Harkess A."/>
            <person name="Zhou J."/>
            <person name="Xu C."/>
            <person name="Bowers J.E."/>
            <person name="Van der Hulst R."/>
            <person name="Ayyampalayam S."/>
            <person name="Mercati F."/>
            <person name="Riccardi P."/>
            <person name="McKain M.R."/>
            <person name="Kakrana A."/>
            <person name="Tang H."/>
            <person name="Ray J."/>
            <person name="Groenendijk J."/>
            <person name="Arikit S."/>
            <person name="Mathioni S.M."/>
            <person name="Nakano M."/>
            <person name="Shan H."/>
            <person name="Telgmann-Rauber A."/>
            <person name="Kanno A."/>
            <person name="Yue Z."/>
            <person name="Chen H."/>
            <person name="Li W."/>
            <person name="Chen Y."/>
            <person name="Xu X."/>
            <person name="Zhang Y."/>
            <person name="Luo S."/>
            <person name="Chen H."/>
            <person name="Gao J."/>
            <person name="Mao Z."/>
            <person name="Pires J.C."/>
            <person name="Luo M."/>
            <person name="Kudrna D."/>
            <person name="Wing R.A."/>
            <person name="Meyers B.C."/>
            <person name="Yi K."/>
            <person name="Kong H."/>
            <person name="Lavrijsen P."/>
            <person name="Sunseri F."/>
            <person name="Falavigna A."/>
            <person name="Ye Y."/>
            <person name="Leebens-Mack J.H."/>
            <person name="Chen G."/>
        </authorList>
    </citation>
    <scope>NUCLEOTIDE SEQUENCE [LARGE SCALE GENOMIC DNA]</scope>
    <source>
        <strain evidence="5">cv. DH0086</strain>
    </source>
</reference>
<feature type="compositionally biased region" description="Basic and acidic residues" evidence="3">
    <location>
        <begin position="380"/>
        <end position="405"/>
    </location>
</feature>
<feature type="region of interest" description="Disordered" evidence="3">
    <location>
        <begin position="188"/>
        <end position="228"/>
    </location>
</feature>
<keyword evidence="5" id="KW-1185">Reference proteome</keyword>
<proteinExistence type="inferred from homology"/>
<gene>
    <name evidence="4" type="ORF">A4U43_C05F29100</name>
</gene>
<dbReference type="InterPro" id="IPR005061">
    <property type="entry name" value="Ist1"/>
</dbReference>
<dbReference type="Proteomes" id="UP000243459">
    <property type="component" value="Chromosome 5"/>
</dbReference>
<dbReference type="EMBL" id="CM007385">
    <property type="protein sequence ID" value="ONK69994.1"/>
    <property type="molecule type" value="Genomic_DNA"/>
</dbReference>
<feature type="compositionally biased region" description="Basic and acidic residues" evidence="3">
    <location>
        <begin position="632"/>
        <end position="653"/>
    </location>
</feature>
<name>A0A5P1EVX7_ASPOF</name>
<feature type="compositionally biased region" description="Low complexity" evidence="3">
    <location>
        <begin position="201"/>
        <end position="217"/>
    </location>
</feature>
<feature type="compositionally biased region" description="Polar residues" evidence="3">
    <location>
        <begin position="407"/>
        <end position="425"/>
    </location>
</feature>
<feature type="compositionally biased region" description="Basic and acidic residues" evidence="3">
    <location>
        <begin position="668"/>
        <end position="682"/>
    </location>
</feature>
<feature type="compositionally biased region" description="Polar residues" evidence="3">
    <location>
        <begin position="819"/>
        <end position="828"/>
    </location>
</feature>
<keyword evidence="2" id="KW-0175">Coiled coil</keyword>
<evidence type="ECO:0000256" key="3">
    <source>
        <dbReference type="SAM" id="MobiDB-lite"/>
    </source>
</evidence>
<protein>
    <recommendedName>
        <fullName evidence="6">IST1-like protein</fullName>
    </recommendedName>
</protein>
<dbReference type="GO" id="GO:0015031">
    <property type="term" value="P:protein transport"/>
    <property type="evidence" value="ECO:0007669"/>
    <property type="project" value="InterPro"/>
</dbReference>
<evidence type="ECO:0000313" key="5">
    <source>
        <dbReference type="Proteomes" id="UP000243459"/>
    </source>
</evidence>
<dbReference type="PANTHER" id="PTHR12161">
    <property type="entry name" value="IST1 FAMILY MEMBER"/>
    <property type="match status" value="1"/>
</dbReference>
<feature type="region of interest" description="Disordered" evidence="3">
    <location>
        <begin position="466"/>
        <end position="488"/>
    </location>
</feature>
<organism evidence="4 5">
    <name type="scientific">Asparagus officinalis</name>
    <name type="common">Garden asparagus</name>
    <dbReference type="NCBI Taxonomy" id="4686"/>
    <lineage>
        <taxon>Eukaryota</taxon>
        <taxon>Viridiplantae</taxon>
        <taxon>Streptophyta</taxon>
        <taxon>Embryophyta</taxon>
        <taxon>Tracheophyta</taxon>
        <taxon>Spermatophyta</taxon>
        <taxon>Magnoliopsida</taxon>
        <taxon>Liliopsida</taxon>
        <taxon>Asparagales</taxon>
        <taxon>Asparagaceae</taxon>
        <taxon>Asparagoideae</taxon>
        <taxon>Asparagus</taxon>
    </lineage>
</organism>
<feature type="region of interest" description="Disordered" evidence="3">
    <location>
        <begin position="245"/>
        <end position="426"/>
    </location>
</feature>
<dbReference type="Pfam" id="PF03398">
    <property type="entry name" value="Ist1"/>
    <property type="match status" value="1"/>
</dbReference>
<feature type="compositionally biased region" description="Low complexity" evidence="3">
    <location>
        <begin position="1104"/>
        <end position="1124"/>
    </location>
</feature>
<feature type="coiled-coil region" evidence="2">
    <location>
        <begin position="26"/>
        <end position="53"/>
    </location>
</feature>
<feature type="compositionally biased region" description="Acidic residues" evidence="3">
    <location>
        <begin position="620"/>
        <end position="631"/>
    </location>
</feature>
<feature type="compositionally biased region" description="Basic and acidic residues" evidence="3">
    <location>
        <begin position="876"/>
        <end position="890"/>
    </location>
</feature>
<feature type="compositionally biased region" description="Polar residues" evidence="3">
    <location>
        <begin position="467"/>
        <end position="484"/>
    </location>
</feature>
<dbReference type="Gramene" id="ONK69994">
    <property type="protein sequence ID" value="ONK69994"/>
    <property type="gene ID" value="A4U43_C05F29100"/>
</dbReference>
<feature type="compositionally biased region" description="Polar residues" evidence="3">
    <location>
        <begin position="719"/>
        <end position="729"/>
    </location>
</feature>
<sequence length="1152" mass="127468">MLSKKFKPAKCKTSLKLAVARIKLLRNKREVQVKQLRRELAQLLESGQEQTARIRVEHVIREEKTMSAYELIELYCELIVARLPIIESQKSCPIDLKEAVASVIFASPRCADLPELLDIRKHFLAKYGKEFIGSALEVRPDSGVSRIVVEKLSARAPDVETKIKTLTAVAQEHNIKWDSEAFEEQLTKPQDDLLHGPNTFSSASKMMPMESSSMTSSPAPIQTDESRVQIPQNDAARSTTTFLAFSEANGRTGTSASFTSQSGSRQSESRSRGEEVNSSYSREGNTSLNHPSWNMEFQDATSAAQAAAESAERASMAARAAAELASRGNMPRQNSSESNESPTSSKKYERPEKLRAFLGEHVVDKPDSMGSGEIRNSRGMKTEVQHLHQAERPQTSSRREAERTSSDYSTARKPTSQSSRHSSQDFIYDEDINLHYDDLKDYSHGQRIPSESEAVESNRLNMKYGNAESSQENINVNSTKTASSDFVGDDERNWNSDIYKHENYGGEASRMDTREASVRSDHKQSTSSDSFAVVFDDYGSDAEDDNLHFGEKKGNMLDLYNGGESSSFQSNEGPFSIDQNRTGSFSKNTGAQLHLFKESEPDEHSKTTTEDMFPSRPAFDDSDGETMDSEDEVAKSVHHEAMKNGSSLHDHRPFMRGSVSDESAGTTDHFDLEAKEVEEKIRNFGVYDENIDTDSDDADKFYKRSGSGSLPNNQPPPSRNMSPRDSSISVEGPAYSSSDEEESQPLRLSKRQPPMENEANRRTTLQSSHLGSEIFEVSDELSNESEQGINFGRLTGGLKHKGFPRPPYVRSSAADVSLSLKQTSGSTSIHEKPIIPNVDNMQSASSEVPDQESHKLKSHPKAYASESRTSGASIDSHLETAEDVSSKSEITEAVDFPAQESYYPKSRSKGYEEKSSMFQERQGHPVSNEQNHYPVVTRHYRDSASVPPKQSVDAFPEIDKLTASVPKKTYASSEAINLDQYDQKSHTKANRESSSRRTHLDSETGGEASGNKMDPIYTSGSRIKLSRRTKEVPSESQSSFPEVTGAPFNTASESVTLQGRVSSKPVQTNPSGQQPSVAPKQIPSTFEESSKSNLGSSEDVAPRSSVNTRSSSLSGESVSRESSLNQASHVHPKLPDYESLAARFQSLRSNRR</sequence>
<feature type="compositionally biased region" description="Basic and acidic residues" evidence="3">
    <location>
        <begin position="981"/>
        <end position="1002"/>
    </location>
</feature>
<accession>A0A5P1EVX7</accession>
<dbReference type="InterPro" id="IPR042277">
    <property type="entry name" value="IST1-like"/>
</dbReference>
<dbReference type="OrthoDB" id="29853at2759"/>